<dbReference type="Proteomes" id="UP000054498">
    <property type="component" value="Unassembled WGS sequence"/>
</dbReference>
<evidence type="ECO:0000256" key="8">
    <source>
        <dbReference type="SAM" id="MobiDB-lite"/>
    </source>
</evidence>
<dbReference type="PANTHER" id="PTHR33281:SF19">
    <property type="entry name" value="VOLTAGE-DEPENDENT ANION CHANNEL-FORMING PROTEIN YNEE"/>
    <property type="match status" value="1"/>
</dbReference>
<dbReference type="InterPro" id="IPR044669">
    <property type="entry name" value="YneE/VCCN1/2-like"/>
</dbReference>
<dbReference type="GO" id="GO:0005254">
    <property type="term" value="F:chloride channel activity"/>
    <property type="evidence" value="ECO:0007669"/>
    <property type="project" value="InterPro"/>
</dbReference>
<feature type="transmembrane region" description="Helical" evidence="9">
    <location>
        <begin position="12"/>
        <end position="30"/>
    </location>
</feature>
<evidence type="ECO:0000256" key="1">
    <source>
        <dbReference type="ARBA" id="ARBA00004651"/>
    </source>
</evidence>
<accession>A0A0D2NEY2</accession>
<evidence type="ECO:0000256" key="3">
    <source>
        <dbReference type="ARBA" id="ARBA00022475"/>
    </source>
</evidence>
<dbReference type="KEGG" id="mng:MNEG_4244"/>
<dbReference type="EMBL" id="KK100797">
    <property type="protein sequence ID" value="KIZ03716.1"/>
    <property type="molecule type" value="Genomic_DNA"/>
</dbReference>
<dbReference type="GO" id="GO:0005886">
    <property type="term" value="C:plasma membrane"/>
    <property type="evidence" value="ECO:0007669"/>
    <property type="project" value="UniProtKB-SubCell"/>
</dbReference>
<feature type="compositionally biased region" description="Low complexity" evidence="8">
    <location>
        <begin position="329"/>
        <end position="339"/>
    </location>
</feature>
<reference evidence="10 11" key="1">
    <citation type="journal article" date="2013" name="BMC Genomics">
        <title>Reconstruction of the lipid metabolism for the microalga Monoraphidium neglectum from its genome sequence reveals characteristics suitable for biofuel production.</title>
        <authorList>
            <person name="Bogen C."/>
            <person name="Al-Dilaimi A."/>
            <person name="Albersmeier A."/>
            <person name="Wichmann J."/>
            <person name="Grundmann M."/>
            <person name="Rupp O."/>
            <person name="Lauersen K.J."/>
            <person name="Blifernez-Klassen O."/>
            <person name="Kalinowski J."/>
            <person name="Goesmann A."/>
            <person name="Mussgnug J.H."/>
            <person name="Kruse O."/>
        </authorList>
    </citation>
    <scope>NUCLEOTIDE SEQUENCE [LARGE SCALE GENOMIC DNA]</scope>
    <source>
        <strain evidence="10 11">SAG 48.87</strain>
    </source>
</reference>
<gene>
    <name evidence="10" type="ORF">MNEG_4244</name>
</gene>
<dbReference type="RefSeq" id="XP_013902735.1">
    <property type="nucleotide sequence ID" value="XM_014047281.1"/>
</dbReference>
<comment type="subcellular location">
    <subcellularLocation>
        <location evidence="1">Cell membrane</location>
        <topology evidence="1">Multi-pass membrane protein</topology>
    </subcellularLocation>
</comment>
<evidence type="ECO:0000256" key="5">
    <source>
        <dbReference type="ARBA" id="ARBA00022989"/>
    </source>
</evidence>
<sequence length="350" mass="38923">MSPLNQDDKLRQLSSVTTTIGVALFLLLSFRNNAAFTRWQTGTDRFKNFCHLGKNLARVIAGNLSSYIAVGGREVAYDLVLERLNWIMVALEMGRQHLRDERNQQNLLDLLPPEEVEVLHADRDPVLYCMYKVLDMDRKYVVNKCNEWMRSCDTMYMEFCACINVYSTPIPFAYIAHLRTFLALWLACVPWVYVIYYQWYTIPLCLVIGYGIIGVEEAAAEVEQPFGRDFNVPGSVGAGLASMRFTSLSYIPLDSIVADTYHAINTYITIVRAAEEKDFAARDLEEANGGVGLDATTQSSGKADKKGEKSKQQRRDGSDKTKVGETAEEQGAGAVVGGTADYVAGAGDGE</sequence>
<name>A0A0D2NEY2_9CHLO</name>
<dbReference type="STRING" id="145388.A0A0D2NEY2"/>
<dbReference type="OrthoDB" id="506538at2759"/>
<dbReference type="PANTHER" id="PTHR33281">
    <property type="entry name" value="UPF0187 PROTEIN YNEE"/>
    <property type="match status" value="1"/>
</dbReference>
<organism evidence="10 11">
    <name type="scientific">Monoraphidium neglectum</name>
    <dbReference type="NCBI Taxonomy" id="145388"/>
    <lineage>
        <taxon>Eukaryota</taxon>
        <taxon>Viridiplantae</taxon>
        <taxon>Chlorophyta</taxon>
        <taxon>core chlorophytes</taxon>
        <taxon>Chlorophyceae</taxon>
        <taxon>CS clade</taxon>
        <taxon>Sphaeropleales</taxon>
        <taxon>Selenastraceae</taxon>
        <taxon>Monoraphidium</taxon>
    </lineage>
</organism>
<dbReference type="GeneID" id="25737122"/>
<proteinExistence type="predicted"/>
<keyword evidence="4 9" id="KW-0812">Transmembrane</keyword>
<feature type="compositionally biased region" description="Basic and acidic residues" evidence="8">
    <location>
        <begin position="302"/>
        <end position="325"/>
    </location>
</feature>
<evidence type="ECO:0000256" key="6">
    <source>
        <dbReference type="ARBA" id="ARBA00023065"/>
    </source>
</evidence>
<evidence type="ECO:0000313" key="11">
    <source>
        <dbReference type="Proteomes" id="UP000054498"/>
    </source>
</evidence>
<keyword evidence="3" id="KW-1003">Cell membrane</keyword>
<keyword evidence="6" id="KW-0406">Ion transport</keyword>
<evidence type="ECO:0000256" key="4">
    <source>
        <dbReference type="ARBA" id="ARBA00022692"/>
    </source>
</evidence>
<evidence type="ECO:0000256" key="7">
    <source>
        <dbReference type="ARBA" id="ARBA00023136"/>
    </source>
</evidence>
<keyword evidence="5 9" id="KW-1133">Transmembrane helix</keyword>
<protein>
    <submittedName>
        <fullName evidence="10">Uncharacterized protein</fullName>
    </submittedName>
</protein>
<feature type="transmembrane region" description="Helical" evidence="9">
    <location>
        <begin position="181"/>
        <end position="200"/>
    </location>
</feature>
<evidence type="ECO:0000256" key="2">
    <source>
        <dbReference type="ARBA" id="ARBA00022448"/>
    </source>
</evidence>
<evidence type="ECO:0000313" key="10">
    <source>
        <dbReference type="EMBL" id="KIZ03716.1"/>
    </source>
</evidence>
<keyword evidence="2" id="KW-0813">Transport</keyword>
<evidence type="ECO:0000256" key="9">
    <source>
        <dbReference type="SAM" id="Phobius"/>
    </source>
</evidence>
<dbReference type="AlphaFoldDB" id="A0A0D2NEY2"/>
<feature type="region of interest" description="Disordered" evidence="8">
    <location>
        <begin position="290"/>
        <end position="339"/>
    </location>
</feature>
<keyword evidence="11" id="KW-1185">Reference proteome</keyword>
<dbReference type="Pfam" id="PF25539">
    <property type="entry name" value="Bestrophin_2"/>
    <property type="match status" value="1"/>
</dbReference>
<keyword evidence="7 9" id="KW-0472">Membrane</keyword>